<dbReference type="PANTHER" id="PTHR22916:SF51">
    <property type="entry name" value="GLYCOSYLTRANSFERASE EPSH-RELATED"/>
    <property type="match status" value="1"/>
</dbReference>
<dbReference type="Pfam" id="PF00535">
    <property type="entry name" value="Glycos_transf_2"/>
    <property type="match status" value="1"/>
</dbReference>
<dbReference type="InterPro" id="IPR029044">
    <property type="entry name" value="Nucleotide-diphossugar_trans"/>
</dbReference>
<sequence>MSNAIVSVGVTVYNLEKYIEKCILSILNQTFTDFELIIIDDGSSDNSRSICEKLSTIDARISYVFQENKGVSAARNKALDLFKGEYYLLVDGDDTLHPDMIKKLYYLCREYNAEIATCKLLSVKSDSEIKFEYYAESTIQLLNNKTALTMLLKNNFTGFGLCNKLFKKELFEEVKFPLNRKFEDAAIQYKLLYKAKRIIMTDEKLYYYLIHAASTTRADLQNYSSGRLDIIMNFEESYQFMKDNHLPEEIVELNLANYYRSLRGLTIDILNADMKDQKKALKIVNKQIKKWKQKMINNSQVTTKEKTLLWIWAKMPNITLNVYKIRNKLIL</sequence>
<proteinExistence type="inferred from homology"/>
<evidence type="ECO:0000256" key="2">
    <source>
        <dbReference type="ARBA" id="ARBA00022676"/>
    </source>
</evidence>
<keyword evidence="7" id="KW-1185">Reference proteome</keyword>
<dbReference type="Proteomes" id="UP000198778">
    <property type="component" value="Unassembled WGS sequence"/>
</dbReference>
<feature type="domain" description="Glycosyltransferase 2-like" evidence="5">
    <location>
        <begin position="7"/>
        <end position="174"/>
    </location>
</feature>
<dbReference type="STRING" id="745820.SAMN04488053_101161"/>
<evidence type="ECO:0000259" key="5">
    <source>
        <dbReference type="Pfam" id="PF00535"/>
    </source>
</evidence>
<evidence type="ECO:0000313" key="7">
    <source>
        <dbReference type="Proteomes" id="UP000198778"/>
    </source>
</evidence>
<dbReference type="EMBL" id="FNIL01000001">
    <property type="protein sequence ID" value="SDN22298.1"/>
    <property type="molecule type" value="Genomic_DNA"/>
</dbReference>
<comment type="similarity">
    <text evidence="1">Belongs to the glycosyltransferase 2 family.</text>
</comment>
<protein>
    <submittedName>
        <fullName evidence="6">Glycosyltransferase involved in cell wall bisynthesis</fullName>
    </submittedName>
</protein>
<name>A0A1G9ZLR2_9BACI</name>
<dbReference type="AlphaFoldDB" id="A0A1G9ZLR2"/>
<keyword evidence="2" id="KW-0328">Glycosyltransferase</keyword>
<evidence type="ECO:0000256" key="3">
    <source>
        <dbReference type="ARBA" id="ARBA00022679"/>
    </source>
</evidence>
<evidence type="ECO:0000256" key="1">
    <source>
        <dbReference type="ARBA" id="ARBA00006739"/>
    </source>
</evidence>
<dbReference type="InterPro" id="IPR001173">
    <property type="entry name" value="Glyco_trans_2-like"/>
</dbReference>
<evidence type="ECO:0000313" key="6">
    <source>
        <dbReference type="EMBL" id="SDN22298.1"/>
    </source>
</evidence>
<organism evidence="6 7">
    <name type="scientific">Alkalicoccus daliensis</name>
    <dbReference type="NCBI Taxonomy" id="745820"/>
    <lineage>
        <taxon>Bacteria</taxon>
        <taxon>Bacillati</taxon>
        <taxon>Bacillota</taxon>
        <taxon>Bacilli</taxon>
        <taxon>Bacillales</taxon>
        <taxon>Bacillaceae</taxon>
        <taxon>Alkalicoccus</taxon>
    </lineage>
</organism>
<accession>A0A1G9ZLR2</accession>
<dbReference type="CDD" id="cd00761">
    <property type="entry name" value="Glyco_tranf_GTA_type"/>
    <property type="match status" value="1"/>
</dbReference>
<gene>
    <name evidence="6" type="ORF">SAMN04488053_101161</name>
</gene>
<keyword evidence="4" id="KW-0175">Coiled coil</keyword>
<keyword evidence="3 6" id="KW-0808">Transferase</keyword>
<reference evidence="7" key="1">
    <citation type="submission" date="2016-10" db="EMBL/GenBank/DDBJ databases">
        <authorList>
            <person name="Varghese N."/>
            <person name="Submissions S."/>
        </authorList>
    </citation>
    <scope>NUCLEOTIDE SEQUENCE [LARGE SCALE GENOMIC DNA]</scope>
    <source>
        <strain evidence="7">CGMCC 1.10369</strain>
    </source>
</reference>
<dbReference type="SUPFAM" id="SSF53448">
    <property type="entry name" value="Nucleotide-diphospho-sugar transferases"/>
    <property type="match status" value="1"/>
</dbReference>
<dbReference type="Gene3D" id="3.90.550.10">
    <property type="entry name" value="Spore Coat Polysaccharide Biosynthesis Protein SpsA, Chain A"/>
    <property type="match status" value="1"/>
</dbReference>
<feature type="coiled-coil region" evidence="4">
    <location>
        <begin position="267"/>
        <end position="294"/>
    </location>
</feature>
<dbReference type="RefSeq" id="WP_175444136.1">
    <property type="nucleotide sequence ID" value="NZ_FNIL01000001.1"/>
</dbReference>
<dbReference type="GO" id="GO:0016757">
    <property type="term" value="F:glycosyltransferase activity"/>
    <property type="evidence" value="ECO:0007669"/>
    <property type="project" value="UniProtKB-KW"/>
</dbReference>
<evidence type="ECO:0000256" key="4">
    <source>
        <dbReference type="SAM" id="Coils"/>
    </source>
</evidence>
<dbReference type="PANTHER" id="PTHR22916">
    <property type="entry name" value="GLYCOSYLTRANSFERASE"/>
    <property type="match status" value="1"/>
</dbReference>